<gene>
    <name evidence="2" type="ORF">PR048_021361</name>
</gene>
<keyword evidence="3" id="KW-1185">Reference proteome</keyword>
<proteinExistence type="predicted"/>
<protein>
    <submittedName>
        <fullName evidence="2">Uncharacterized protein</fullName>
    </submittedName>
</protein>
<name>A0ABQ9GY28_9NEOP</name>
<dbReference type="PANTHER" id="PTHR10773">
    <property type="entry name" value="DNA-DIRECTED RNA POLYMERASES I, II, AND III SUBUNIT RPABC2"/>
    <property type="match status" value="1"/>
</dbReference>
<accession>A0ABQ9GY28</accession>
<dbReference type="Proteomes" id="UP001159363">
    <property type="component" value="Chromosome 7"/>
</dbReference>
<feature type="region of interest" description="Disordered" evidence="1">
    <location>
        <begin position="145"/>
        <end position="165"/>
    </location>
</feature>
<reference evidence="2 3" key="1">
    <citation type="submission" date="2023-02" db="EMBL/GenBank/DDBJ databases">
        <title>LHISI_Scaffold_Assembly.</title>
        <authorList>
            <person name="Stuart O.P."/>
            <person name="Cleave R."/>
            <person name="Magrath M.J.L."/>
            <person name="Mikheyev A.S."/>
        </authorList>
    </citation>
    <scope>NUCLEOTIDE SEQUENCE [LARGE SCALE GENOMIC DNA]</scope>
    <source>
        <strain evidence="2">Daus_M_001</strain>
        <tissue evidence="2">Leg muscle</tissue>
    </source>
</reference>
<dbReference type="PANTHER" id="PTHR10773:SF19">
    <property type="match status" value="1"/>
</dbReference>
<evidence type="ECO:0000313" key="3">
    <source>
        <dbReference type="Proteomes" id="UP001159363"/>
    </source>
</evidence>
<comment type="caution">
    <text evidence="2">The sequence shown here is derived from an EMBL/GenBank/DDBJ whole genome shotgun (WGS) entry which is preliminary data.</text>
</comment>
<organism evidence="2 3">
    <name type="scientific">Dryococelus australis</name>
    <dbReference type="NCBI Taxonomy" id="614101"/>
    <lineage>
        <taxon>Eukaryota</taxon>
        <taxon>Metazoa</taxon>
        <taxon>Ecdysozoa</taxon>
        <taxon>Arthropoda</taxon>
        <taxon>Hexapoda</taxon>
        <taxon>Insecta</taxon>
        <taxon>Pterygota</taxon>
        <taxon>Neoptera</taxon>
        <taxon>Polyneoptera</taxon>
        <taxon>Phasmatodea</taxon>
        <taxon>Verophasmatodea</taxon>
        <taxon>Anareolatae</taxon>
        <taxon>Phasmatidae</taxon>
        <taxon>Eurycanthinae</taxon>
        <taxon>Dryococelus</taxon>
    </lineage>
</organism>
<dbReference type="EMBL" id="JARBHB010000008">
    <property type="protein sequence ID" value="KAJ8876912.1"/>
    <property type="molecule type" value="Genomic_DNA"/>
</dbReference>
<sequence length="402" mass="45571">MGDDFSVNCGSTDEQSAAYNDILPEGECCNQRASTGIAENLDEILTLNSINKSQFMVIEEGEYISDNEYNCMPSLEPTLDLHNFFPLTSDPVNENIPHDEYIVPLDMDTVQDTSLPNVLSNEESENGLGKETDEQQLQLEDNVCNKRKQKTAPDTRQRNVRNRQRMSGNAYKTTAGKIIGDKVFKPVDNCSYRFQCTKQFPPEQQKALFEEYCGLCDSGRQKSYISSLVSEGNVKHHKKRNIDSGRVNNESHFYSMPCVSGASEICSSILSYFKQLLDTVNHIITYSDTAQDQNRNQYIAAVMYTINKLQNVETINVKFMEFGHSYLEVDSMHATTEWACHHRQVFTSKRIPISVAKKKDMPYLLRTGAMPTDYAAFIEGIPCNKGIRDLVPYREGNDEDLS</sequence>
<evidence type="ECO:0000313" key="2">
    <source>
        <dbReference type="EMBL" id="KAJ8876912.1"/>
    </source>
</evidence>
<evidence type="ECO:0000256" key="1">
    <source>
        <dbReference type="SAM" id="MobiDB-lite"/>
    </source>
</evidence>